<dbReference type="InterPro" id="IPR008258">
    <property type="entry name" value="Transglycosylase_SLT_dom_1"/>
</dbReference>
<feature type="domain" description="LysM" evidence="3">
    <location>
        <begin position="410"/>
        <end position="453"/>
    </location>
</feature>
<dbReference type="SUPFAM" id="SSF54106">
    <property type="entry name" value="LysM domain"/>
    <property type="match status" value="2"/>
</dbReference>
<evidence type="ECO:0000313" key="4">
    <source>
        <dbReference type="EMBL" id="GGD80217.1"/>
    </source>
</evidence>
<dbReference type="CDD" id="cd16894">
    <property type="entry name" value="MltD-like"/>
    <property type="match status" value="1"/>
</dbReference>
<dbReference type="Pfam" id="PF01476">
    <property type="entry name" value="LysM"/>
    <property type="match status" value="2"/>
</dbReference>
<dbReference type="EMBL" id="BMGK01000001">
    <property type="protein sequence ID" value="GGD80217.1"/>
    <property type="molecule type" value="Genomic_DNA"/>
</dbReference>
<dbReference type="Pfam" id="PF01464">
    <property type="entry name" value="SLT"/>
    <property type="match status" value="1"/>
</dbReference>
<dbReference type="SMART" id="SM00257">
    <property type="entry name" value="LysM"/>
    <property type="match status" value="2"/>
</dbReference>
<feature type="domain" description="LysM" evidence="3">
    <location>
        <begin position="475"/>
        <end position="519"/>
    </location>
</feature>
<organism evidence="4 5">
    <name type="scientific">Planktosalinus lacus</name>
    <dbReference type="NCBI Taxonomy" id="1526573"/>
    <lineage>
        <taxon>Bacteria</taxon>
        <taxon>Pseudomonadati</taxon>
        <taxon>Bacteroidota</taxon>
        <taxon>Flavobacteriia</taxon>
        <taxon>Flavobacteriales</taxon>
        <taxon>Flavobacteriaceae</taxon>
        <taxon>Planktosalinus</taxon>
    </lineage>
</organism>
<dbReference type="InterPro" id="IPR036779">
    <property type="entry name" value="LysM_dom_sf"/>
</dbReference>
<dbReference type="AlphaFoldDB" id="A0A8J2V395"/>
<reference evidence="4" key="1">
    <citation type="journal article" date="2014" name="Int. J. Syst. Evol. Microbiol.">
        <title>Complete genome sequence of Corynebacterium casei LMG S-19264T (=DSM 44701T), isolated from a smear-ripened cheese.</title>
        <authorList>
            <consortium name="US DOE Joint Genome Institute (JGI-PGF)"/>
            <person name="Walter F."/>
            <person name="Albersmeier A."/>
            <person name="Kalinowski J."/>
            <person name="Ruckert C."/>
        </authorList>
    </citation>
    <scope>NUCLEOTIDE SEQUENCE</scope>
    <source>
        <strain evidence="4">CGMCC 1.12924</strain>
    </source>
</reference>
<dbReference type="Proteomes" id="UP000652231">
    <property type="component" value="Unassembled WGS sequence"/>
</dbReference>
<dbReference type="InterPro" id="IPR000189">
    <property type="entry name" value="Transglyc_AS"/>
</dbReference>
<dbReference type="InterPro" id="IPR023346">
    <property type="entry name" value="Lysozyme-like_dom_sf"/>
</dbReference>
<evidence type="ECO:0000256" key="1">
    <source>
        <dbReference type="ARBA" id="ARBA00007734"/>
    </source>
</evidence>
<dbReference type="GO" id="GO:0016020">
    <property type="term" value="C:membrane"/>
    <property type="evidence" value="ECO:0007669"/>
    <property type="project" value="InterPro"/>
</dbReference>
<reference evidence="4" key="2">
    <citation type="submission" date="2020-09" db="EMBL/GenBank/DDBJ databases">
        <authorList>
            <person name="Sun Q."/>
            <person name="Zhou Y."/>
        </authorList>
    </citation>
    <scope>NUCLEOTIDE SEQUENCE</scope>
    <source>
        <strain evidence="4">CGMCC 1.12924</strain>
    </source>
</reference>
<dbReference type="PANTHER" id="PTHR33734">
    <property type="entry name" value="LYSM DOMAIN-CONTAINING GPI-ANCHORED PROTEIN 2"/>
    <property type="match status" value="1"/>
</dbReference>
<dbReference type="Gene3D" id="3.10.350.10">
    <property type="entry name" value="LysM domain"/>
    <property type="match status" value="2"/>
</dbReference>
<feature type="signal peptide" evidence="2">
    <location>
        <begin position="1"/>
        <end position="19"/>
    </location>
</feature>
<feature type="chain" id="PRO_5035204490" evidence="2">
    <location>
        <begin position="20"/>
        <end position="522"/>
    </location>
</feature>
<comment type="similarity">
    <text evidence="1">Belongs to the transglycosylase Slt family.</text>
</comment>
<dbReference type="SUPFAM" id="SSF53955">
    <property type="entry name" value="Lysozyme-like"/>
    <property type="match status" value="1"/>
</dbReference>
<evidence type="ECO:0000313" key="5">
    <source>
        <dbReference type="Proteomes" id="UP000652231"/>
    </source>
</evidence>
<sequence length="522" mass="59790">MQRIIYPLICILCFSFIQAQETTLEEIPQLEMELSVSEVDSNSVVVQELTELPVFESIKDSILFIFKQHHQVSEIDSLWKKELFNSELYEEMQASVKNFESESKDTIVYEELSTETLIKHLEILNAKTPFDISYTVPLENTIKRYLKTRKKSMQRLMNLSNYYFPMFEEELDRHNLPLELKYLAIVESALNPRAKSRVGATGLWQFMYPTGKMFGMEVSSYVDERSDPLRATESAAKYLSSLHSVFNDWDLALAAYNAGPGNVSRAIRRSGGNKNYWNLRPYLPRETAGYVPAFLATMYIFEFAEEHGFSVPKSGLPYYETDTVHIKQSISFQHLSELLEVPMEELQFLNPSYKLDIIPFIEGKQYTLRLPIDILGTFVSNEDLVYAYAKAESEKNKNPLPEFFKQDEQITYRVKSGDYLGKIASNYGVSVGNIKSWNGMRNNNLRIGQRLIIYPKGKKTTSSTVHTTTKSNQSSEYVVQKGDSLWSISRKFPGVSIDNIKKWNGISGTSLKPGMKLKLSNG</sequence>
<keyword evidence="5" id="KW-1185">Reference proteome</keyword>
<keyword evidence="2" id="KW-0732">Signal</keyword>
<dbReference type="RefSeq" id="WP_188438325.1">
    <property type="nucleotide sequence ID" value="NZ_BMGK01000001.1"/>
</dbReference>
<proteinExistence type="inferred from homology"/>
<comment type="caution">
    <text evidence="4">The sequence shown here is derived from an EMBL/GenBank/DDBJ whole genome shotgun (WGS) entry which is preliminary data.</text>
</comment>
<dbReference type="PANTHER" id="PTHR33734:SF22">
    <property type="entry name" value="MEMBRANE-BOUND LYTIC MUREIN TRANSGLYCOSYLASE D"/>
    <property type="match status" value="1"/>
</dbReference>
<evidence type="ECO:0000259" key="3">
    <source>
        <dbReference type="PROSITE" id="PS51782"/>
    </source>
</evidence>
<gene>
    <name evidence="4" type="primary">mltD</name>
    <name evidence="4" type="ORF">GCM10011312_00620</name>
</gene>
<name>A0A8J2V395_9FLAO</name>
<protein>
    <submittedName>
        <fullName evidence="4">Lytic transglycosylase</fullName>
    </submittedName>
</protein>
<dbReference type="Gene3D" id="1.10.530.10">
    <property type="match status" value="1"/>
</dbReference>
<dbReference type="PROSITE" id="PS00922">
    <property type="entry name" value="TRANSGLYCOSYLASE"/>
    <property type="match status" value="1"/>
</dbReference>
<dbReference type="PROSITE" id="PS51782">
    <property type="entry name" value="LYSM"/>
    <property type="match status" value="2"/>
</dbReference>
<evidence type="ECO:0000256" key="2">
    <source>
        <dbReference type="SAM" id="SignalP"/>
    </source>
</evidence>
<dbReference type="GO" id="GO:0000270">
    <property type="term" value="P:peptidoglycan metabolic process"/>
    <property type="evidence" value="ECO:0007669"/>
    <property type="project" value="InterPro"/>
</dbReference>
<dbReference type="CDD" id="cd00118">
    <property type="entry name" value="LysM"/>
    <property type="match status" value="2"/>
</dbReference>
<dbReference type="GO" id="GO:0008932">
    <property type="term" value="F:lytic endotransglycosylase activity"/>
    <property type="evidence" value="ECO:0007669"/>
    <property type="project" value="TreeGrafter"/>
</dbReference>
<dbReference type="InterPro" id="IPR018392">
    <property type="entry name" value="LysM"/>
</dbReference>
<accession>A0A8J2V395</accession>